<dbReference type="Gene3D" id="3.30.2010.10">
    <property type="entry name" value="Metalloproteases ('zincins'), catalytic domain"/>
    <property type="match status" value="1"/>
</dbReference>
<comment type="caution">
    <text evidence="2">The sequence shown here is derived from an EMBL/GenBank/DDBJ whole genome shotgun (WGS) entry which is preliminary data.</text>
</comment>
<dbReference type="PANTHER" id="PTHR30399:SF1">
    <property type="entry name" value="UTP PYROPHOSPHATASE"/>
    <property type="match status" value="1"/>
</dbReference>
<dbReference type="InterPro" id="IPR002725">
    <property type="entry name" value="YgjP-like_metallopeptidase"/>
</dbReference>
<evidence type="ECO:0000259" key="1">
    <source>
        <dbReference type="Pfam" id="PF01863"/>
    </source>
</evidence>
<reference evidence="3" key="1">
    <citation type="submission" date="2021-02" db="EMBL/GenBank/DDBJ databases">
        <title>Sulfurospirillum tamanensis sp. nov.</title>
        <authorList>
            <person name="Merkel A.Y."/>
        </authorList>
    </citation>
    <scope>NUCLEOTIDE SEQUENCE [LARGE SCALE GENOMIC DNA]</scope>
    <source>
        <strain evidence="3">T05b</strain>
    </source>
</reference>
<organism evidence="2 3">
    <name type="scientific">Sulfurospirillum tamanense</name>
    <dbReference type="NCBI Taxonomy" id="2813362"/>
    <lineage>
        <taxon>Bacteria</taxon>
        <taxon>Pseudomonadati</taxon>
        <taxon>Campylobacterota</taxon>
        <taxon>Epsilonproteobacteria</taxon>
        <taxon>Campylobacterales</taxon>
        <taxon>Sulfurospirillaceae</taxon>
        <taxon>Sulfurospirillum</taxon>
    </lineage>
</organism>
<dbReference type="EMBL" id="JAFHKK010000001">
    <property type="protein sequence ID" value="MBN2963312.1"/>
    <property type="molecule type" value="Genomic_DNA"/>
</dbReference>
<gene>
    <name evidence="2" type="ORF">JWV37_00835</name>
</gene>
<keyword evidence="3" id="KW-1185">Reference proteome</keyword>
<protein>
    <submittedName>
        <fullName evidence="2">M48 family metallopeptidase</fullName>
    </submittedName>
</protein>
<proteinExistence type="predicted"/>
<dbReference type="InterPro" id="IPR053136">
    <property type="entry name" value="UTP_pyrophosphatase-like"/>
</dbReference>
<reference evidence="2 3" key="2">
    <citation type="submission" date="2021-02" db="EMBL/GenBank/DDBJ databases">
        <title>Sulfurospirillum tamanensis sp. nov.</title>
        <authorList>
            <person name="Frolova A."/>
            <person name="Merkel A."/>
            <person name="Slobodkin A."/>
        </authorList>
    </citation>
    <scope>NUCLEOTIDE SEQUENCE [LARGE SCALE GENOMIC DNA]</scope>
    <source>
        <strain evidence="2 3">T05b</strain>
    </source>
</reference>
<dbReference type="Pfam" id="PF01863">
    <property type="entry name" value="YgjP-like"/>
    <property type="match status" value="1"/>
</dbReference>
<feature type="domain" description="YgjP-like metallopeptidase" evidence="1">
    <location>
        <begin position="56"/>
        <end position="151"/>
    </location>
</feature>
<accession>A0ABS2WNP4</accession>
<reference evidence="2 3" key="3">
    <citation type="submission" date="2021-02" db="EMBL/GenBank/DDBJ databases">
        <authorList>
            <person name="Merkel A.Y."/>
        </authorList>
    </citation>
    <scope>NUCLEOTIDE SEQUENCE [LARGE SCALE GENOMIC DNA]</scope>
    <source>
        <strain evidence="2 3">T05b</strain>
    </source>
</reference>
<name>A0ABS2WNP4_9BACT</name>
<dbReference type="Proteomes" id="UP000703590">
    <property type="component" value="Unassembled WGS sequence"/>
</dbReference>
<evidence type="ECO:0000313" key="3">
    <source>
        <dbReference type="Proteomes" id="UP000703590"/>
    </source>
</evidence>
<sequence>MEALLSRFLGHYPSHLQESVRQRLEAGTLGEYVQGKYPTHHSVKDDKALFGYVNALKQRHLKKFPPLSKVVYDTKIDVVKNALGIHRFVSRVQGGKLKAKNEVYIASVFKHAPEAFLEMIVVHELAHFKSKEHDKAFYQFCAHLLPSYHQVEFDFRVWLVVRAVEKKEGI</sequence>
<evidence type="ECO:0000313" key="2">
    <source>
        <dbReference type="EMBL" id="MBN2963312.1"/>
    </source>
</evidence>
<dbReference type="RefSeq" id="WP_205457745.1">
    <property type="nucleotide sequence ID" value="NZ_JAFHKK010000001.1"/>
</dbReference>
<dbReference type="PANTHER" id="PTHR30399">
    <property type="entry name" value="UNCHARACTERIZED PROTEIN YGJP"/>
    <property type="match status" value="1"/>
</dbReference>